<dbReference type="GO" id="GO:0031267">
    <property type="term" value="F:small GTPase binding"/>
    <property type="evidence" value="ECO:0007669"/>
    <property type="project" value="InterPro"/>
</dbReference>
<gene>
    <name evidence="6" type="ORF">OCS_04928</name>
</gene>
<dbReference type="FunFam" id="1.25.10.10:FF:000362">
    <property type="entry name" value="Importin 11, putative"/>
    <property type="match status" value="1"/>
</dbReference>
<evidence type="ECO:0000256" key="2">
    <source>
        <dbReference type="ARBA" id="ARBA00007991"/>
    </source>
</evidence>
<keyword evidence="4" id="KW-0539">Nucleus</keyword>
<name>T5A1R2_OPHSC</name>
<dbReference type="GO" id="GO:0005829">
    <property type="term" value="C:cytosol"/>
    <property type="evidence" value="ECO:0007669"/>
    <property type="project" value="TreeGrafter"/>
</dbReference>
<dbReference type="AlphaFoldDB" id="T5A1R2"/>
<dbReference type="OrthoDB" id="361693at2759"/>
<comment type="subcellular location">
    <subcellularLocation>
        <location evidence="1">Nucleus</location>
    </subcellularLocation>
</comment>
<evidence type="ECO:0000259" key="5">
    <source>
        <dbReference type="PROSITE" id="PS50166"/>
    </source>
</evidence>
<dbReference type="GO" id="GO:0005635">
    <property type="term" value="C:nuclear envelope"/>
    <property type="evidence" value="ECO:0007669"/>
    <property type="project" value="TreeGrafter"/>
</dbReference>
<reference evidence="6 7" key="1">
    <citation type="journal article" date="2013" name="Chin. Sci. Bull.">
        <title>Genome survey uncovers the secrets of sex and lifestyle in caterpillar fungus.</title>
        <authorList>
            <person name="Hu X."/>
            <person name="Zhang Y."/>
            <person name="Xiao G."/>
            <person name="Zheng P."/>
            <person name="Xia Y."/>
            <person name="Zhang X."/>
            <person name="St Leger R.J."/>
            <person name="Liu X."/>
            <person name="Wang C."/>
        </authorList>
    </citation>
    <scope>NUCLEOTIDE SEQUENCE [LARGE SCALE GENOMIC DNA]</scope>
    <source>
        <strain evidence="7">Co18 / CGMCC 3.14243</strain>
        <tissue evidence="6">Fruit-body</tissue>
    </source>
</reference>
<dbReference type="InterPro" id="IPR016024">
    <property type="entry name" value="ARM-type_fold"/>
</dbReference>
<dbReference type="EMBL" id="KE653402">
    <property type="protein sequence ID" value="EQK99364.1"/>
    <property type="molecule type" value="Genomic_DNA"/>
</dbReference>
<dbReference type="InterPro" id="IPR058669">
    <property type="entry name" value="TPR_IPO7/11-like"/>
</dbReference>
<evidence type="ECO:0000256" key="4">
    <source>
        <dbReference type="ARBA" id="ARBA00023242"/>
    </source>
</evidence>
<accession>T5A1R2</accession>
<proteinExistence type="inferred from homology"/>
<dbReference type="PANTHER" id="PTHR10997">
    <property type="entry name" value="IMPORTIN-7, 8, 11"/>
    <property type="match status" value="1"/>
</dbReference>
<comment type="similarity">
    <text evidence="2">Belongs to the importin beta family.</text>
</comment>
<dbReference type="InterPro" id="IPR011989">
    <property type="entry name" value="ARM-like"/>
</dbReference>
<dbReference type="Proteomes" id="UP000019374">
    <property type="component" value="Unassembled WGS sequence"/>
</dbReference>
<evidence type="ECO:0000256" key="3">
    <source>
        <dbReference type="ARBA" id="ARBA00022448"/>
    </source>
</evidence>
<dbReference type="SMART" id="SM00913">
    <property type="entry name" value="IBN_N"/>
    <property type="match status" value="1"/>
</dbReference>
<dbReference type="PROSITE" id="PS50166">
    <property type="entry name" value="IMPORTIN_B_NT"/>
    <property type="match status" value="1"/>
</dbReference>
<evidence type="ECO:0000256" key="1">
    <source>
        <dbReference type="ARBA" id="ARBA00004123"/>
    </source>
</evidence>
<dbReference type="Pfam" id="PF03810">
    <property type="entry name" value="IBN_N"/>
    <property type="match status" value="1"/>
</dbReference>
<evidence type="ECO:0000313" key="7">
    <source>
        <dbReference type="Proteomes" id="UP000019374"/>
    </source>
</evidence>
<dbReference type="PANTHER" id="PTHR10997:SF7">
    <property type="entry name" value="IMPORTIN-11"/>
    <property type="match status" value="1"/>
</dbReference>
<dbReference type="GO" id="GO:0006606">
    <property type="term" value="P:protein import into nucleus"/>
    <property type="evidence" value="ECO:0007669"/>
    <property type="project" value="TreeGrafter"/>
</dbReference>
<dbReference type="HOGENOM" id="CLU_003886_1_0_1"/>
<evidence type="ECO:0000313" key="6">
    <source>
        <dbReference type="EMBL" id="EQK99364.1"/>
    </source>
</evidence>
<organism evidence="6 7">
    <name type="scientific">Ophiocordyceps sinensis (strain Co18 / CGMCC 3.14243)</name>
    <name type="common">Yarsagumba caterpillar fungus</name>
    <name type="synonym">Hirsutella sinensis</name>
    <dbReference type="NCBI Taxonomy" id="911162"/>
    <lineage>
        <taxon>Eukaryota</taxon>
        <taxon>Fungi</taxon>
        <taxon>Dikarya</taxon>
        <taxon>Ascomycota</taxon>
        <taxon>Pezizomycotina</taxon>
        <taxon>Sordariomycetes</taxon>
        <taxon>Hypocreomycetidae</taxon>
        <taxon>Hypocreales</taxon>
        <taxon>Ophiocordycipitaceae</taxon>
        <taxon>Ophiocordyceps</taxon>
    </lineage>
</organism>
<dbReference type="Gene3D" id="1.25.10.10">
    <property type="entry name" value="Leucine-rich Repeat Variant"/>
    <property type="match status" value="1"/>
</dbReference>
<keyword evidence="3" id="KW-0813">Transport</keyword>
<feature type="domain" description="Importin N-terminal" evidence="5">
    <location>
        <begin position="37"/>
        <end position="111"/>
    </location>
</feature>
<dbReference type="eggNOG" id="KOG1993">
    <property type="taxonomic scope" value="Eukaryota"/>
</dbReference>
<protein>
    <submittedName>
        <fullName evidence="6">Armadillo-type fold protein</fullName>
    </submittedName>
</protein>
<dbReference type="SUPFAM" id="SSF48371">
    <property type="entry name" value="ARM repeat"/>
    <property type="match status" value="1"/>
</dbReference>
<dbReference type="InterPro" id="IPR001494">
    <property type="entry name" value="Importin-beta_N"/>
</dbReference>
<sequence length="1041" mass="116847">MSFAIEVPGEANPLNLDNLCRTLAAATSNEHARRQAAGKQLTSWEQQSGYFSSLQDVFLDRAIPTNVRFLAIIQLKNGIDKYWRLLNQPRNVLKMDEKLRIRERLFQGTVDEPDKSLALHNALVVAKVVRLEYPATWPDAIPTIIEMLRSYKNGNQQHLSGALQVLLRVAKELGAARLKRAQYDLQRVTPELVYVLCDIYSVKSTLWIDFLSTGQGNEAEASLAMRNTLSSLKILQRLIITGYNAPDEDKTVGQFWASSQSQFGELLAFANQGSSFSAQYQDIIGKHLLQLTKIHVKMAQMHPLSFSNLPNSLALVHAYWDLVSKFAEVFDKSGGIRHGTGDSGTAKAKVEGPLPERLALRGLLLLRACVRIAFHRLQTFKYRSPEIKARQEQAMITIKTELFKDDFVIQMVNCIITHLFVFRLADLEAWEEDPEDWEQQEQSEGSAYEWEVRPCAEKLFLDLLTNFKPLLVPPLLSYFQTAQDAQAEIATKEAVYTAMGLAAAHVSHVFDFDTVLASTIVHDAQQQGRLYKVLRRRIAILISQWAPVKLTDAARPLAYQVFQHFLNPNDQTNDLVVRITAARQLRWIVDELDFHIGLFLPYTSDILTQLIQLLQGIDVDETKLAILESVRILVTRMEDQVAQFGDQLMSALPGVWQSSGAEEYMIKQAVIAIFAALVMSMGSSAQRYQSFMVPLLSEAAMPGSDLHLPLIDESLELWNAILMQSNAPLEPDVIELAGLALPLLDYAGETASQALSVVESYMLMAPKAMLEDKLRSSTISALSSTLDSKSRDQVRLGTLCVDYLIRAAAELGGANGISVVIQDMMATGLLNKILASLQDAWEARQTSGPNRRVSELSTATAGDYLAILARLALAEPGLFVQMLSTVGQLEQVWARLSSEWFWYLHAVDKIEQEKLYVLGLTRLLELPSPMHELALGKLQDYFSMWTKLMTDLQEGMADGSDALLRRDWEDTEYDTPKTVRARQMQDQDPVYSVHILDFVAPRLQGLGARAGGEAAFEQWTVNVDKDLLMEFQALARRERRQ</sequence>
<dbReference type="Pfam" id="PF25758">
    <property type="entry name" value="TPR_IPO11"/>
    <property type="match status" value="1"/>
</dbReference>